<dbReference type="RefSeq" id="WP_138655855.1">
    <property type="nucleotide sequence ID" value="NZ_VATY01000001.1"/>
</dbReference>
<gene>
    <name evidence="2" type="ORF">FEE95_00380</name>
</gene>
<feature type="domain" description="Putative oxidoreductase C-terminal" evidence="1">
    <location>
        <begin position="182"/>
        <end position="458"/>
    </location>
</feature>
<protein>
    <submittedName>
        <fullName evidence="2">Oxidoreductase</fullName>
    </submittedName>
</protein>
<reference evidence="2 3" key="1">
    <citation type="submission" date="2019-05" db="EMBL/GenBank/DDBJ databases">
        <authorList>
            <person name="Zhang J.-Y."/>
            <person name="Feg X."/>
            <person name="Du Z.-J."/>
        </authorList>
    </citation>
    <scope>NUCLEOTIDE SEQUENCE [LARGE SCALE GENOMIC DNA]</scope>
    <source>
        <strain evidence="2 3">RZ26</strain>
    </source>
</reference>
<sequence length="460" mass="52466">MKNYLIGILLLSLSFSCAEKQFEEKNKQEPTMDKVKLMTLDPGHFHSALVQKTMYPQVDSTVYVFAPEGPEVQDFLNKIEQYNTRAEHPTGWNVKTNFGDDYLEQMIAQKPGNVMMVAGKNSKKIDYILEAVKAGLNVYADKPLVINPEGFVKLKEAFEIAEENGVMIYDIMTERFESTTMMQKLFSTLPKVFGELVDGTPDEPAISKESVHHFFKYVSGNPLVRPAWFFDVNEEGEGIVDVTTHLVDLVQWEAFPEQIIDSTDVEMLKAKRWPTVLSLEEFTKVTKLSDYPEYLKKDVAKDGLNVYSNGEMIYKIKGKHAKVSVIWNYQAPEGTGDTHYSIMRGTKCDLIIKQGAEENYKPVLYIQPSIKSPFEDILQSAIDTQIQKLFPGTTAEKMSDGLWKINIPDEFKIGHEAHFAQVTDNYLQYLEAGELPEWEIPNMITKYYTTIAAYKMAKED</sequence>
<organism evidence="2 3">
    <name type="scientific">Maribacter algarum</name>
    <name type="common">ex Zhang et al. 2020</name>
    <dbReference type="NCBI Taxonomy" id="2578118"/>
    <lineage>
        <taxon>Bacteria</taxon>
        <taxon>Pseudomonadati</taxon>
        <taxon>Bacteroidota</taxon>
        <taxon>Flavobacteriia</taxon>
        <taxon>Flavobacteriales</taxon>
        <taxon>Flavobacteriaceae</taxon>
        <taxon>Maribacter</taxon>
    </lineage>
</organism>
<accession>A0A5S3PSK0</accession>
<dbReference type="AlphaFoldDB" id="A0A5S3PSK0"/>
<dbReference type="InterPro" id="IPR036291">
    <property type="entry name" value="NAD(P)-bd_dom_sf"/>
</dbReference>
<dbReference type="PROSITE" id="PS51257">
    <property type="entry name" value="PROKAR_LIPOPROTEIN"/>
    <property type="match status" value="1"/>
</dbReference>
<dbReference type="EMBL" id="VATY01000001">
    <property type="protein sequence ID" value="TMM57923.1"/>
    <property type="molecule type" value="Genomic_DNA"/>
</dbReference>
<keyword evidence="3" id="KW-1185">Reference proteome</keyword>
<dbReference type="Gene3D" id="3.40.50.720">
    <property type="entry name" value="NAD(P)-binding Rossmann-like Domain"/>
    <property type="match status" value="1"/>
</dbReference>
<dbReference type="Pfam" id="PF16490">
    <property type="entry name" value="Oxidoreduct_C"/>
    <property type="match status" value="1"/>
</dbReference>
<evidence type="ECO:0000313" key="3">
    <source>
        <dbReference type="Proteomes" id="UP000310314"/>
    </source>
</evidence>
<dbReference type="Proteomes" id="UP000310314">
    <property type="component" value="Unassembled WGS sequence"/>
</dbReference>
<dbReference type="InterPro" id="IPR032459">
    <property type="entry name" value="Oxidoreduct_C"/>
</dbReference>
<evidence type="ECO:0000259" key="1">
    <source>
        <dbReference type="Pfam" id="PF16490"/>
    </source>
</evidence>
<proteinExistence type="predicted"/>
<dbReference type="OrthoDB" id="9785257at2"/>
<comment type="caution">
    <text evidence="2">The sequence shown here is derived from an EMBL/GenBank/DDBJ whole genome shotgun (WGS) entry which is preliminary data.</text>
</comment>
<name>A0A5S3PSK0_9FLAO</name>
<dbReference type="SUPFAM" id="SSF51735">
    <property type="entry name" value="NAD(P)-binding Rossmann-fold domains"/>
    <property type="match status" value="1"/>
</dbReference>
<evidence type="ECO:0000313" key="2">
    <source>
        <dbReference type="EMBL" id="TMM57923.1"/>
    </source>
</evidence>